<dbReference type="Gene3D" id="3.40.50.2000">
    <property type="entry name" value="Glycogen Phosphorylase B"/>
    <property type="match status" value="2"/>
</dbReference>
<protein>
    <submittedName>
        <fullName evidence="4">Glycosyltransferase involved in cell wall bisynthesis</fullName>
    </submittedName>
</protein>
<dbReference type="GO" id="GO:1901137">
    <property type="term" value="P:carbohydrate derivative biosynthetic process"/>
    <property type="evidence" value="ECO:0007669"/>
    <property type="project" value="UniProtKB-ARBA"/>
</dbReference>
<dbReference type="GO" id="GO:0016758">
    <property type="term" value="F:hexosyltransferase activity"/>
    <property type="evidence" value="ECO:0007669"/>
    <property type="project" value="TreeGrafter"/>
</dbReference>
<evidence type="ECO:0000313" key="4">
    <source>
        <dbReference type="EMBL" id="CUU57541.1"/>
    </source>
</evidence>
<dbReference type="Proteomes" id="UP000198802">
    <property type="component" value="Unassembled WGS sequence"/>
</dbReference>
<dbReference type="RefSeq" id="WP_091279159.1">
    <property type="nucleotide sequence ID" value="NZ_FAOZ01000013.1"/>
</dbReference>
<accession>A0A0S4QPE1</accession>
<keyword evidence="1" id="KW-0328">Glycosyltransferase</keyword>
<reference evidence="5" key="1">
    <citation type="submission" date="2015-11" db="EMBL/GenBank/DDBJ databases">
        <authorList>
            <person name="Varghese N."/>
        </authorList>
    </citation>
    <scope>NUCLEOTIDE SEQUENCE [LARGE SCALE GENOMIC DNA]</scope>
    <source>
        <strain evidence="5">DSM 45899</strain>
    </source>
</reference>
<name>A0A0S4QPE1_9ACTN</name>
<organism evidence="4 5">
    <name type="scientific">Parafrankia irregularis</name>
    <dbReference type="NCBI Taxonomy" id="795642"/>
    <lineage>
        <taxon>Bacteria</taxon>
        <taxon>Bacillati</taxon>
        <taxon>Actinomycetota</taxon>
        <taxon>Actinomycetes</taxon>
        <taxon>Frankiales</taxon>
        <taxon>Frankiaceae</taxon>
        <taxon>Parafrankia</taxon>
    </lineage>
</organism>
<evidence type="ECO:0000313" key="5">
    <source>
        <dbReference type="Proteomes" id="UP000198802"/>
    </source>
</evidence>
<dbReference type="EMBL" id="FAOZ01000013">
    <property type="protein sequence ID" value="CUU57541.1"/>
    <property type="molecule type" value="Genomic_DNA"/>
</dbReference>
<dbReference type="InterPro" id="IPR050194">
    <property type="entry name" value="Glycosyltransferase_grp1"/>
</dbReference>
<gene>
    <name evidence="4" type="ORF">Ga0074812_11339</name>
</gene>
<proteinExistence type="predicted"/>
<dbReference type="PANTHER" id="PTHR45947">
    <property type="entry name" value="SULFOQUINOVOSYL TRANSFERASE SQD2"/>
    <property type="match status" value="1"/>
</dbReference>
<feature type="domain" description="Glycosyltransferase subfamily 4-like N-terminal" evidence="3">
    <location>
        <begin position="17"/>
        <end position="199"/>
    </location>
</feature>
<keyword evidence="2 4" id="KW-0808">Transferase</keyword>
<sequence>MRIAFLCEQYPPVIWDGAGVYTHDIAHALARRGHEVHVLCTQGRAVRDDVFEGVHVHRRPLLRAPVTRYLGPAAKLITGRDHPRDSLSLRASLAVSYGFWLRQSGIRPDVIETQDGETRGLFTALGRRTPLVIHLHTPTMMDVRMRDPELTRKGEIADKVDRFSALRADARTSPSQLLVDTLRDLDWLRPDTDVDVIPYPFENASFAEVPTAEHTGPNLVVVGRLEWRKGLDVLLDATSRLQKRGIDAKVIFVGKSSGRVDGVETGTWLERRATELGVPVRFDGHVARTDLPGLYGEARVVVVPSRFESFSIAGLEGMASARPVVATATTGVSAWVARWNGGAVVPPENPDAMADALEPFLTDAGHAATVGLRGRAGTAELNPDVIAARREEVYLKAIARHQVHGPARGRG</sequence>
<evidence type="ECO:0000256" key="1">
    <source>
        <dbReference type="ARBA" id="ARBA00022676"/>
    </source>
</evidence>
<evidence type="ECO:0000259" key="3">
    <source>
        <dbReference type="Pfam" id="PF13579"/>
    </source>
</evidence>
<dbReference type="InterPro" id="IPR028098">
    <property type="entry name" value="Glyco_trans_4-like_N"/>
</dbReference>
<dbReference type="Pfam" id="PF13579">
    <property type="entry name" value="Glyco_trans_4_4"/>
    <property type="match status" value="1"/>
</dbReference>
<evidence type="ECO:0000256" key="2">
    <source>
        <dbReference type="ARBA" id="ARBA00022679"/>
    </source>
</evidence>
<dbReference type="Pfam" id="PF13692">
    <property type="entry name" value="Glyco_trans_1_4"/>
    <property type="match status" value="1"/>
</dbReference>
<dbReference type="SUPFAM" id="SSF53756">
    <property type="entry name" value="UDP-Glycosyltransferase/glycogen phosphorylase"/>
    <property type="match status" value="1"/>
</dbReference>
<keyword evidence="5" id="KW-1185">Reference proteome</keyword>
<dbReference type="PANTHER" id="PTHR45947:SF3">
    <property type="entry name" value="SULFOQUINOVOSYL TRANSFERASE SQD2"/>
    <property type="match status" value="1"/>
</dbReference>
<dbReference type="AlphaFoldDB" id="A0A0S4QPE1"/>
<dbReference type="CDD" id="cd03801">
    <property type="entry name" value="GT4_PimA-like"/>
    <property type="match status" value="1"/>
</dbReference>